<proteinExistence type="predicted"/>
<feature type="region of interest" description="Disordered" evidence="1">
    <location>
        <begin position="155"/>
        <end position="298"/>
    </location>
</feature>
<evidence type="ECO:0000313" key="4">
    <source>
        <dbReference type="EMBL" id="GAA3365795.1"/>
    </source>
</evidence>
<dbReference type="RefSeq" id="WP_344931249.1">
    <property type="nucleotide sequence ID" value="NZ_BAAAYK010000038.1"/>
</dbReference>
<protein>
    <recommendedName>
        <fullName evidence="3">DUF6542 domain-containing protein</fullName>
    </recommendedName>
</protein>
<gene>
    <name evidence="4" type="ORF">GCM10020366_67140</name>
</gene>
<feature type="transmembrane region" description="Helical" evidence="2">
    <location>
        <begin position="33"/>
        <end position="54"/>
    </location>
</feature>
<evidence type="ECO:0000256" key="1">
    <source>
        <dbReference type="SAM" id="MobiDB-lite"/>
    </source>
</evidence>
<reference evidence="5" key="1">
    <citation type="journal article" date="2019" name="Int. J. Syst. Evol. Microbiol.">
        <title>The Global Catalogue of Microorganisms (GCM) 10K type strain sequencing project: providing services to taxonomists for standard genome sequencing and annotation.</title>
        <authorList>
            <consortium name="The Broad Institute Genomics Platform"/>
            <consortium name="The Broad Institute Genome Sequencing Center for Infectious Disease"/>
            <person name="Wu L."/>
            <person name="Ma J."/>
        </authorList>
    </citation>
    <scope>NUCLEOTIDE SEQUENCE [LARGE SCALE GENOMIC DNA]</scope>
    <source>
        <strain evidence="5">JCM 9687</strain>
    </source>
</reference>
<dbReference type="Proteomes" id="UP001500483">
    <property type="component" value="Unassembled WGS sequence"/>
</dbReference>
<sequence length="298" mass="31777">MTATRERQSAPSPDNGAPHWAERSAFRTRGVPLWAAVLIAAGGTALGAGLDLLISGTPGLIFKIGLFLGCVAGVALVRRESLFGPMVQPPLVATVVMPLLVLLFGGGGGSGMMGKALGVVQPIIAGFPMMAITTALCLAFGLTRMFWLERHDAEDDLDPADQPTKKRKPVKPPKEAAERPARKRRPAEDEKRPSARSRDGSGRPRRPAEQGGRPRDAAAGKREPRPDRGTPPARGERGTPPARGGTPGRGAQPGRAPRGEGRGEGRPRPAPGRGRPEPKRDDPARRPRRPRRDDDFFG</sequence>
<keyword evidence="5" id="KW-1185">Reference proteome</keyword>
<evidence type="ECO:0000259" key="3">
    <source>
        <dbReference type="Pfam" id="PF20177"/>
    </source>
</evidence>
<organism evidence="4 5">
    <name type="scientific">Saccharopolyspora gregorii</name>
    <dbReference type="NCBI Taxonomy" id="33914"/>
    <lineage>
        <taxon>Bacteria</taxon>
        <taxon>Bacillati</taxon>
        <taxon>Actinomycetota</taxon>
        <taxon>Actinomycetes</taxon>
        <taxon>Pseudonocardiales</taxon>
        <taxon>Pseudonocardiaceae</taxon>
        <taxon>Saccharopolyspora</taxon>
    </lineage>
</organism>
<evidence type="ECO:0000256" key="2">
    <source>
        <dbReference type="SAM" id="Phobius"/>
    </source>
</evidence>
<feature type="compositionally biased region" description="Basic and acidic residues" evidence="1">
    <location>
        <begin position="257"/>
        <end position="267"/>
    </location>
</feature>
<dbReference type="EMBL" id="BAAAYK010000038">
    <property type="protein sequence ID" value="GAA3365795.1"/>
    <property type="molecule type" value="Genomic_DNA"/>
</dbReference>
<feature type="compositionally biased region" description="Low complexity" evidence="1">
    <location>
        <begin position="230"/>
        <end position="256"/>
    </location>
</feature>
<dbReference type="Pfam" id="PF20177">
    <property type="entry name" value="DUF6542"/>
    <property type="match status" value="1"/>
</dbReference>
<comment type="caution">
    <text evidence="4">The sequence shown here is derived from an EMBL/GenBank/DDBJ whole genome shotgun (WGS) entry which is preliminary data.</text>
</comment>
<keyword evidence="2" id="KW-0812">Transmembrane</keyword>
<feature type="compositionally biased region" description="Basic and acidic residues" evidence="1">
    <location>
        <begin position="172"/>
        <end position="228"/>
    </location>
</feature>
<dbReference type="InterPro" id="IPR046672">
    <property type="entry name" value="DUF6542"/>
</dbReference>
<feature type="transmembrane region" description="Helical" evidence="2">
    <location>
        <begin position="89"/>
        <end position="107"/>
    </location>
</feature>
<feature type="transmembrane region" description="Helical" evidence="2">
    <location>
        <begin position="119"/>
        <end position="142"/>
    </location>
</feature>
<name>A0ABP6S1R6_9PSEU</name>
<keyword evidence="2" id="KW-0472">Membrane</keyword>
<feature type="region of interest" description="Disordered" evidence="1">
    <location>
        <begin position="1"/>
        <end position="21"/>
    </location>
</feature>
<feature type="domain" description="DUF6542" evidence="3">
    <location>
        <begin position="30"/>
        <end position="149"/>
    </location>
</feature>
<feature type="transmembrane region" description="Helical" evidence="2">
    <location>
        <begin position="60"/>
        <end position="77"/>
    </location>
</feature>
<accession>A0ABP6S1R6</accession>
<evidence type="ECO:0000313" key="5">
    <source>
        <dbReference type="Proteomes" id="UP001500483"/>
    </source>
</evidence>
<feature type="compositionally biased region" description="Basic and acidic residues" evidence="1">
    <location>
        <begin position="274"/>
        <end position="298"/>
    </location>
</feature>
<keyword evidence="2" id="KW-1133">Transmembrane helix</keyword>